<dbReference type="Pfam" id="PF00018">
    <property type="entry name" value="SH3_1"/>
    <property type="match status" value="1"/>
</dbReference>
<dbReference type="Gene3D" id="3.40.20.10">
    <property type="entry name" value="Severin"/>
    <property type="match status" value="1"/>
</dbReference>
<keyword evidence="12" id="KW-1185">Reference proteome</keyword>
<comment type="similarity">
    <text evidence="6">Belongs to the actin-binding proteins ADF family. Coactosin subfamily.</text>
</comment>
<organism evidence="11 12">
    <name type="scientific">Neocallimastix californiae</name>
    <dbReference type="NCBI Taxonomy" id="1754190"/>
    <lineage>
        <taxon>Eukaryota</taxon>
        <taxon>Fungi</taxon>
        <taxon>Fungi incertae sedis</taxon>
        <taxon>Chytridiomycota</taxon>
        <taxon>Chytridiomycota incertae sedis</taxon>
        <taxon>Neocallimastigomycetes</taxon>
        <taxon>Neocallimastigales</taxon>
        <taxon>Neocallimastigaceae</taxon>
        <taxon>Neocallimastix</taxon>
    </lineage>
</organism>
<dbReference type="STRING" id="1754190.A0A1Y2ALY9"/>
<evidence type="ECO:0000313" key="12">
    <source>
        <dbReference type="Proteomes" id="UP000193920"/>
    </source>
</evidence>
<dbReference type="SMART" id="SM00102">
    <property type="entry name" value="ADF"/>
    <property type="match status" value="1"/>
</dbReference>
<dbReference type="PANTHER" id="PTHR10829:SF25">
    <property type="entry name" value="DREBRIN-LIKE PROTEIN"/>
    <property type="match status" value="1"/>
</dbReference>
<dbReference type="PROSITE" id="PS51263">
    <property type="entry name" value="ADF_H"/>
    <property type="match status" value="1"/>
</dbReference>
<feature type="region of interest" description="Disordered" evidence="8">
    <location>
        <begin position="166"/>
        <end position="336"/>
    </location>
</feature>
<feature type="compositionally biased region" description="Polar residues" evidence="8">
    <location>
        <begin position="431"/>
        <end position="445"/>
    </location>
</feature>
<evidence type="ECO:0000256" key="8">
    <source>
        <dbReference type="SAM" id="MobiDB-lite"/>
    </source>
</evidence>
<protein>
    <recommendedName>
        <fullName evidence="13">Actin depolymerizing protein</fullName>
    </recommendedName>
</protein>
<evidence type="ECO:0000259" key="10">
    <source>
        <dbReference type="PROSITE" id="PS51263"/>
    </source>
</evidence>
<dbReference type="GO" id="GO:0030864">
    <property type="term" value="C:cortical actin cytoskeleton"/>
    <property type="evidence" value="ECO:0007669"/>
    <property type="project" value="TreeGrafter"/>
</dbReference>
<evidence type="ECO:0000256" key="4">
    <source>
        <dbReference type="ARBA" id="ARBA00023203"/>
    </source>
</evidence>
<feature type="domain" description="SH3" evidence="9">
    <location>
        <begin position="446"/>
        <end position="507"/>
    </location>
</feature>
<feature type="domain" description="SH3" evidence="9">
    <location>
        <begin position="535"/>
        <end position="593"/>
    </location>
</feature>
<dbReference type="PRINTS" id="PR00452">
    <property type="entry name" value="SH3DOMAIN"/>
</dbReference>
<gene>
    <name evidence="11" type="ORF">LY90DRAFT_389754</name>
</gene>
<reference evidence="11 12" key="1">
    <citation type="submission" date="2016-08" db="EMBL/GenBank/DDBJ databases">
        <title>A Parts List for Fungal Cellulosomes Revealed by Comparative Genomics.</title>
        <authorList>
            <consortium name="DOE Joint Genome Institute"/>
            <person name="Haitjema C.H."/>
            <person name="Gilmore S.P."/>
            <person name="Henske J.K."/>
            <person name="Solomon K.V."/>
            <person name="De Groot R."/>
            <person name="Kuo A."/>
            <person name="Mondo S.J."/>
            <person name="Salamov A.A."/>
            <person name="Labutti K."/>
            <person name="Zhao Z."/>
            <person name="Chiniquy J."/>
            <person name="Barry K."/>
            <person name="Brewer H.M."/>
            <person name="Purvine S.O."/>
            <person name="Wright A.T."/>
            <person name="Boxma B."/>
            <person name="Van Alen T."/>
            <person name="Hackstein J.H."/>
            <person name="Baker S.E."/>
            <person name="Grigoriev I.V."/>
            <person name="O'Malley M.A."/>
        </authorList>
    </citation>
    <scope>NUCLEOTIDE SEQUENCE [LARGE SCALE GENOMIC DNA]</scope>
    <source>
        <strain evidence="11 12">G1</strain>
    </source>
</reference>
<evidence type="ECO:0008006" key="13">
    <source>
        <dbReference type="Google" id="ProtNLM"/>
    </source>
</evidence>
<dbReference type="GO" id="GO:0005884">
    <property type="term" value="C:actin filament"/>
    <property type="evidence" value="ECO:0007669"/>
    <property type="project" value="TreeGrafter"/>
</dbReference>
<feature type="compositionally biased region" description="Polar residues" evidence="8">
    <location>
        <begin position="180"/>
        <end position="204"/>
    </location>
</feature>
<dbReference type="Gene3D" id="2.30.30.40">
    <property type="entry name" value="SH3 Domains"/>
    <property type="match status" value="2"/>
</dbReference>
<dbReference type="PROSITE" id="PS50002">
    <property type="entry name" value="SH3"/>
    <property type="match status" value="2"/>
</dbReference>
<dbReference type="AlphaFoldDB" id="A0A1Y2ALY9"/>
<dbReference type="InterPro" id="IPR001452">
    <property type="entry name" value="SH3_domain"/>
</dbReference>
<feature type="compositionally biased region" description="Polar residues" evidence="8">
    <location>
        <begin position="394"/>
        <end position="409"/>
    </location>
</feature>
<keyword evidence="2 7" id="KW-0728">SH3 domain</keyword>
<dbReference type="Proteomes" id="UP000193920">
    <property type="component" value="Unassembled WGS sequence"/>
</dbReference>
<dbReference type="OrthoDB" id="5971719at2759"/>
<dbReference type="PRINTS" id="PR00499">
    <property type="entry name" value="P67PHOX"/>
</dbReference>
<dbReference type="Pfam" id="PF14604">
    <property type="entry name" value="SH3_9"/>
    <property type="match status" value="1"/>
</dbReference>
<evidence type="ECO:0000256" key="2">
    <source>
        <dbReference type="ARBA" id="ARBA00022443"/>
    </source>
</evidence>
<evidence type="ECO:0000256" key="6">
    <source>
        <dbReference type="ARBA" id="ARBA00038052"/>
    </source>
</evidence>
<evidence type="ECO:0000256" key="1">
    <source>
        <dbReference type="ARBA" id="ARBA00004245"/>
    </source>
</evidence>
<feature type="compositionally biased region" description="Basic and acidic residues" evidence="8">
    <location>
        <begin position="205"/>
        <end position="217"/>
    </location>
</feature>
<dbReference type="SUPFAM" id="SSF55753">
    <property type="entry name" value="Actin depolymerizing proteins"/>
    <property type="match status" value="1"/>
</dbReference>
<comment type="caution">
    <text evidence="11">The sequence shown here is derived from an EMBL/GenBank/DDBJ whole genome shotgun (WGS) entry which is preliminary data.</text>
</comment>
<dbReference type="SMART" id="SM00326">
    <property type="entry name" value="SH3"/>
    <property type="match status" value="2"/>
</dbReference>
<comment type="subcellular location">
    <subcellularLocation>
        <location evidence="1">Cytoplasm</location>
        <location evidence="1">Cytoskeleton</location>
    </subcellularLocation>
</comment>
<keyword evidence="4" id="KW-0009">Actin-binding</keyword>
<accession>A0A1Y2ALY9</accession>
<dbReference type="GO" id="GO:0051015">
    <property type="term" value="F:actin filament binding"/>
    <property type="evidence" value="ECO:0007669"/>
    <property type="project" value="TreeGrafter"/>
</dbReference>
<evidence type="ECO:0000259" key="9">
    <source>
        <dbReference type="PROSITE" id="PS50002"/>
    </source>
</evidence>
<dbReference type="InterPro" id="IPR036028">
    <property type="entry name" value="SH3-like_dom_sf"/>
</dbReference>
<feature type="compositionally biased region" description="Polar residues" evidence="8">
    <location>
        <begin position="323"/>
        <end position="336"/>
    </location>
</feature>
<sequence length="593" mass="66950">MAVSFSANGKEVKSAYDSILSGESTYEWALYGYQDGTNEIELVDSGSGLEKLCDEFDEEEYQYAFARVIDPNSNLPRFVFISWCGESVPFTKKGMYNAFTNDVLRFFSGFHIHINARSKFDVDPEEIMKKVKNSSGANYSFHQKQTVKNNVFNKSEVEQKIELKAEDNKSSELSKFPSLQRANPLNNQSTTEATPKANPLNNTLEESKTSDIPENRRSSMTRRRSSVNYNPLQPSSSRKNSMVKRDSSIGSFQATIEKKDKNEKPPYLPSNSFNTNPVNNENSTSTSNTTTPTSAESPTRPSLSRRSSSFYNRRRSSVDYNPLQPNASRKNSFVQKETSVGNISAAFESMNTNQKEDSRVFESISNKISAFQNQIEVTNENNKREQAIQREISSRSLKSWKQKENPLQNQKEEPETAQSVPTKIEEPSKVENINENTSEKQSVQQSNSMTVKALYSYDAQEEGELSFEENEILINVVEVPGEGWWSGNNSKGQYGMFPSNYVTSYLNQTIEEEGANEEIIVQEVIEKPSVSNDDNTNNTAVALYDYEAQDDTEISFSEGEIITGIILQDENWGIGINSKNQQGMFPLNYVQIN</sequence>
<dbReference type="PANTHER" id="PTHR10829">
    <property type="entry name" value="CORTACTIN AND DREBRIN"/>
    <property type="match status" value="1"/>
</dbReference>
<dbReference type="SUPFAM" id="SSF50044">
    <property type="entry name" value="SH3-domain"/>
    <property type="match status" value="2"/>
</dbReference>
<dbReference type="InterPro" id="IPR029006">
    <property type="entry name" value="ADF-H/Gelsolin-like_dom_sf"/>
</dbReference>
<dbReference type="Pfam" id="PF00241">
    <property type="entry name" value="Cofilin_ADF"/>
    <property type="match status" value="1"/>
</dbReference>
<dbReference type="EMBL" id="MCOG01000232">
    <property type="protein sequence ID" value="ORY23571.1"/>
    <property type="molecule type" value="Genomic_DNA"/>
</dbReference>
<evidence type="ECO:0000256" key="5">
    <source>
        <dbReference type="ARBA" id="ARBA00023212"/>
    </source>
</evidence>
<keyword evidence="3" id="KW-0963">Cytoplasm</keyword>
<dbReference type="FunFam" id="3.40.20.10:FF:000018">
    <property type="entry name" value="Coactosin-like 1"/>
    <property type="match status" value="1"/>
</dbReference>
<feature type="compositionally biased region" description="Low complexity" evidence="8">
    <location>
        <begin position="269"/>
        <end position="311"/>
    </location>
</feature>
<dbReference type="InterPro" id="IPR002108">
    <property type="entry name" value="ADF-H"/>
</dbReference>
<feature type="region of interest" description="Disordered" evidence="8">
    <location>
        <begin position="389"/>
        <end position="445"/>
    </location>
</feature>
<evidence type="ECO:0000313" key="11">
    <source>
        <dbReference type="EMBL" id="ORY23571.1"/>
    </source>
</evidence>
<keyword evidence="5" id="KW-0206">Cytoskeleton</keyword>
<proteinExistence type="inferred from homology"/>
<feature type="compositionally biased region" description="Polar residues" evidence="8">
    <location>
        <begin position="227"/>
        <end position="240"/>
    </location>
</feature>
<feature type="domain" description="ADF-H" evidence="10">
    <location>
        <begin position="4"/>
        <end position="132"/>
    </location>
</feature>
<dbReference type="CDD" id="cd11281">
    <property type="entry name" value="ADF_drebrin_like"/>
    <property type="match status" value="1"/>
</dbReference>
<dbReference type="GO" id="GO:0030833">
    <property type="term" value="P:regulation of actin filament polymerization"/>
    <property type="evidence" value="ECO:0007669"/>
    <property type="project" value="TreeGrafter"/>
</dbReference>
<name>A0A1Y2ALY9_9FUNG</name>
<evidence type="ECO:0000256" key="3">
    <source>
        <dbReference type="ARBA" id="ARBA00022490"/>
    </source>
</evidence>
<evidence type="ECO:0000256" key="7">
    <source>
        <dbReference type="PROSITE-ProRule" id="PRU00192"/>
    </source>
</evidence>
<dbReference type="GO" id="GO:0030427">
    <property type="term" value="C:site of polarized growth"/>
    <property type="evidence" value="ECO:0007669"/>
    <property type="project" value="TreeGrafter"/>
</dbReference>